<dbReference type="PANTHER" id="PTHR43982">
    <property type="entry name" value="UBIQUITIN CARBOXYL-TERMINAL HYDROLASE"/>
    <property type="match status" value="1"/>
</dbReference>
<dbReference type="EMBL" id="JBANQN010000005">
    <property type="protein sequence ID" value="KAK6789551.1"/>
    <property type="molecule type" value="Genomic_DNA"/>
</dbReference>
<evidence type="ECO:0000256" key="1">
    <source>
        <dbReference type="ARBA" id="ARBA00000707"/>
    </source>
</evidence>
<dbReference type="GO" id="GO:0043161">
    <property type="term" value="P:proteasome-mediated ubiquitin-dependent protein catabolic process"/>
    <property type="evidence" value="ECO:0007669"/>
    <property type="project" value="InterPro"/>
</dbReference>
<organism evidence="7 8">
    <name type="scientific">Solanum bulbocastanum</name>
    <name type="common">Wild potato</name>
    <dbReference type="NCBI Taxonomy" id="147425"/>
    <lineage>
        <taxon>Eukaryota</taxon>
        <taxon>Viridiplantae</taxon>
        <taxon>Streptophyta</taxon>
        <taxon>Embryophyta</taxon>
        <taxon>Tracheophyta</taxon>
        <taxon>Spermatophyta</taxon>
        <taxon>Magnoliopsida</taxon>
        <taxon>eudicotyledons</taxon>
        <taxon>Gunneridae</taxon>
        <taxon>Pentapetalae</taxon>
        <taxon>asterids</taxon>
        <taxon>lamiids</taxon>
        <taxon>Solanales</taxon>
        <taxon>Solanaceae</taxon>
        <taxon>Solanoideae</taxon>
        <taxon>Solaneae</taxon>
        <taxon>Solanum</taxon>
    </lineage>
</organism>
<evidence type="ECO:0000256" key="2">
    <source>
        <dbReference type="ARBA" id="ARBA00012759"/>
    </source>
</evidence>
<dbReference type="GO" id="GO:0070628">
    <property type="term" value="F:proteasome binding"/>
    <property type="evidence" value="ECO:0007669"/>
    <property type="project" value="TreeGrafter"/>
</dbReference>
<dbReference type="GO" id="GO:0004843">
    <property type="term" value="F:cysteine-type deubiquitinase activity"/>
    <property type="evidence" value="ECO:0007669"/>
    <property type="project" value="UniProtKB-EC"/>
</dbReference>
<keyword evidence="6" id="KW-0788">Thiol protease</keyword>
<evidence type="ECO:0000256" key="5">
    <source>
        <dbReference type="ARBA" id="ARBA00022801"/>
    </source>
</evidence>
<sequence length="87" mass="9674">MVKGGLLKDDTDWSKVGVKEGQRMTMMGTTNEIMKAPKKGHIFVEDMPKEEQVVNVGHSAGLFNLGNTFYMNSAVLAFSSRVEVFFD</sequence>
<name>A0AAN8YF52_SOLBU</name>
<dbReference type="PANTHER" id="PTHR43982:SF1">
    <property type="entry name" value="UBIQUITIN CARBOXYL-TERMINAL HYDROLASE 14"/>
    <property type="match status" value="1"/>
</dbReference>
<accession>A0AAN8YF52</accession>
<evidence type="ECO:0000313" key="7">
    <source>
        <dbReference type="EMBL" id="KAK6789551.1"/>
    </source>
</evidence>
<gene>
    <name evidence="7" type="ORF">RDI58_013351</name>
</gene>
<keyword evidence="5" id="KW-0378">Hydrolase</keyword>
<dbReference type="EC" id="3.4.19.12" evidence="2"/>
<dbReference type="SUPFAM" id="SSF54236">
    <property type="entry name" value="Ubiquitin-like"/>
    <property type="match status" value="1"/>
</dbReference>
<dbReference type="InterPro" id="IPR029071">
    <property type="entry name" value="Ubiquitin-like_domsf"/>
</dbReference>
<reference evidence="7 8" key="1">
    <citation type="submission" date="2024-02" db="EMBL/GenBank/DDBJ databases">
        <title>de novo genome assembly of Solanum bulbocastanum strain 11H21.</title>
        <authorList>
            <person name="Hosaka A.J."/>
        </authorList>
    </citation>
    <scope>NUCLEOTIDE SEQUENCE [LARGE SCALE GENOMIC DNA]</scope>
    <source>
        <tissue evidence="7">Young leaves</tissue>
    </source>
</reference>
<dbReference type="InterPro" id="IPR044635">
    <property type="entry name" value="UBP14-like"/>
</dbReference>
<keyword evidence="4" id="KW-0833">Ubl conjugation pathway</keyword>
<protein>
    <recommendedName>
        <fullName evidence="2">ubiquitinyl hydrolase 1</fullName>
        <ecNumber evidence="2">3.4.19.12</ecNumber>
    </recommendedName>
</protein>
<dbReference type="Gene3D" id="3.10.20.90">
    <property type="entry name" value="Phosphatidylinositol 3-kinase Catalytic Subunit, Chain A, domain 1"/>
    <property type="match status" value="1"/>
</dbReference>
<keyword evidence="8" id="KW-1185">Reference proteome</keyword>
<comment type="caution">
    <text evidence="7">The sequence shown here is derived from an EMBL/GenBank/DDBJ whole genome shotgun (WGS) entry which is preliminary data.</text>
</comment>
<dbReference type="GO" id="GO:0016579">
    <property type="term" value="P:protein deubiquitination"/>
    <property type="evidence" value="ECO:0007669"/>
    <property type="project" value="InterPro"/>
</dbReference>
<keyword evidence="3" id="KW-0645">Protease</keyword>
<evidence type="ECO:0000256" key="4">
    <source>
        <dbReference type="ARBA" id="ARBA00022786"/>
    </source>
</evidence>
<evidence type="ECO:0000256" key="3">
    <source>
        <dbReference type="ARBA" id="ARBA00022670"/>
    </source>
</evidence>
<dbReference type="AlphaFoldDB" id="A0AAN8YF52"/>
<dbReference type="Proteomes" id="UP001371456">
    <property type="component" value="Unassembled WGS sequence"/>
</dbReference>
<comment type="catalytic activity">
    <reaction evidence="1">
        <text>Thiol-dependent hydrolysis of ester, thioester, amide, peptide and isopeptide bonds formed by the C-terminal Gly of ubiquitin (a 76-residue protein attached to proteins as an intracellular targeting signal).</text>
        <dbReference type="EC" id="3.4.19.12"/>
    </reaction>
</comment>
<proteinExistence type="predicted"/>
<dbReference type="GO" id="GO:0061136">
    <property type="term" value="P:regulation of proteasomal protein catabolic process"/>
    <property type="evidence" value="ECO:0007669"/>
    <property type="project" value="TreeGrafter"/>
</dbReference>
<evidence type="ECO:0000313" key="8">
    <source>
        <dbReference type="Proteomes" id="UP001371456"/>
    </source>
</evidence>
<evidence type="ECO:0000256" key="6">
    <source>
        <dbReference type="ARBA" id="ARBA00022807"/>
    </source>
</evidence>